<dbReference type="OrthoDB" id="756206at2759"/>
<name>A0A0C2CKV9_9BILA</name>
<feature type="region of interest" description="Disordered" evidence="1">
    <location>
        <begin position="62"/>
        <end position="130"/>
    </location>
</feature>
<dbReference type="EMBL" id="KN749840">
    <property type="protein sequence ID" value="KIH50402.1"/>
    <property type="molecule type" value="Genomic_DNA"/>
</dbReference>
<dbReference type="AlphaFoldDB" id="A0A0C2CKV9"/>
<feature type="non-terminal residue" evidence="2">
    <location>
        <position position="130"/>
    </location>
</feature>
<evidence type="ECO:0000313" key="3">
    <source>
        <dbReference type="Proteomes" id="UP000054047"/>
    </source>
</evidence>
<proteinExistence type="predicted"/>
<accession>A0A0C2CKV9</accession>
<dbReference type="InterPro" id="IPR035896">
    <property type="entry name" value="AN1-like_Znf"/>
</dbReference>
<evidence type="ECO:0000313" key="2">
    <source>
        <dbReference type="EMBL" id="KIH50402.1"/>
    </source>
</evidence>
<organism evidence="2 3">
    <name type="scientific">Ancylostoma duodenale</name>
    <dbReference type="NCBI Taxonomy" id="51022"/>
    <lineage>
        <taxon>Eukaryota</taxon>
        <taxon>Metazoa</taxon>
        <taxon>Ecdysozoa</taxon>
        <taxon>Nematoda</taxon>
        <taxon>Chromadorea</taxon>
        <taxon>Rhabditida</taxon>
        <taxon>Rhabditina</taxon>
        <taxon>Rhabditomorpha</taxon>
        <taxon>Strongyloidea</taxon>
        <taxon>Ancylostomatidae</taxon>
        <taxon>Ancylostomatinae</taxon>
        <taxon>Ancylostoma</taxon>
    </lineage>
</organism>
<evidence type="ECO:0000256" key="1">
    <source>
        <dbReference type="SAM" id="MobiDB-lite"/>
    </source>
</evidence>
<keyword evidence="3" id="KW-1185">Reference proteome</keyword>
<gene>
    <name evidence="2" type="ORF">ANCDUO_19519</name>
</gene>
<protein>
    <submittedName>
        <fullName evidence="2">Uncharacterized protein</fullName>
    </submittedName>
</protein>
<dbReference type="Proteomes" id="UP000054047">
    <property type="component" value="Unassembled WGS sequence"/>
</dbReference>
<sequence length="130" mass="14761">MYLQIPETQRSNYLFDAEYRLERCDPLRLEEKQRDAACGKTLCSRHRAAQSHTCSKVRAKLQQVRRHRHLPAPSTCRQRARSKPRVAHREGSSSDDNETSHAPPVLPVRRGVSSRAMRSVAIRGGAARCS</sequence>
<dbReference type="SUPFAM" id="SSF118310">
    <property type="entry name" value="AN1-like Zinc finger"/>
    <property type="match status" value="1"/>
</dbReference>
<reference evidence="2 3" key="1">
    <citation type="submission" date="2013-12" db="EMBL/GenBank/DDBJ databases">
        <title>Draft genome of the parsitic nematode Ancylostoma duodenale.</title>
        <authorList>
            <person name="Mitreva M."/>
        </authorList>
    </citation>
    <scope>NUCLEOTIDE SEQUENCE [LARGE SCALE GENOMIC DNA]</scope>
    <source>
        <strain evidence="2 3">Zhejiang</strain>
    </source>
</reference>